<dbReference type="AlphaFoldDB" id="T1IZL6"/>
<keyword evidence="2" id="KW-0677">Repeat</keyword>
<proteinExistence type="predicted"/>
<dbReference type="EMBL" id="AFFK01020481">
    <property type="status" value="NOT_ANNOTATED_CDS"/>
    <property type="molecule type" value="Genomic_DNA"/>
</dbReference>
<dbReference type="PANTHER" id="PTHR45712:SF29">
    <property type="entry name" value="INSULIN-LIKE GROWTH FACTOR-BINDING PROTEIN ACID LABILE SUBUNIT"/>
    <property type="match status" value="1"/>
</dbReference>
<evidence type="ECO:0000313" key="4">
    <source>
        <dbReference type="Proteomes" id="UP000014500"/>
    </source>
</evidence>
<sequence length="98" mass="11009">VLYIRNNRIESLPSGIFNSLTSLLHLYFSDNMLQEVTNDSTGLSDLIRLDLARNQLDGIPNLQSSKSLSSIYFEYNNITNIAAESFAGLNELTLLNLR</sequence>
<evidence type="ECO:0000313" key="3">
    <source>
        <dbReference type="EnsemblMetazoa" id="SMAR006695-PA"/>
    </source>
</evidence>
<dbReference type="Pfam" id="PF13855">
    <property type="entry name" value="LRR_8"/>
    <property type="match status" value="1"/>
</dbReference>
<dbReference type="InterPro" id="IPR001611">
    <property type="entry name" value="Leu-rich_rpt"/>
</dbReference>
<evidence type="ECO:0008006" key="5">
    <source>
        <dbReference type="Google" id="ProtNLM"/>
    </source>
</evidence>
<dbReference type="PhylomeDB" id="T1IZL6"/>
<reference evidence="4" key="1">
    <citation type="submission" date="2011-05" db="EMBL/GenBank/DDBJ databases">
        <authorList>
            <person name="Richards S.R."/>
            <person name="Qu J."/>
            <person name="Jiang H."/>
            <person name="Jhangiani S.N."/>
            <person name="Agravi P."/>
            <person name="Goodspeed R."/>
            <person name="Gross S."/>
            <person name="Mandapat C."/>
            <person name="Jackson L."/>
            <person name="Mathew T."/>
            <person name="Pu L."/>
            <person name="Thornton R."/>
            <person name="Saada N."/>
            <person name="Wilczek-Boney K.B."/>
            <person name="Lee S."/>
            <person name="Kovar C."/>
            <person name="Wu Y."/>
            <person name="Scherer S.E."/>
            <person name="Worley K.C."/>
            <person name="Muzny D.M."/>
            <person name="Gibbs R."/>
        </authorList>
    </citation>
    <scope>NUCLEOTIDE SEQUENCE</scope>
    <source>
        <strain evidence="4">Brora</strain>
    </source>
</reference>
<dbReference type="PROSITE" id="PS51450">
    <property type="entry name" value="LRR"/>
    <property type="match status" value="1"/>
</dbReference>
<dbReference type="EnsemblMetazoa" id="SMAR006695-RA">
    <property type="protein sequence ID" value="SMAR006695-PA"/>
    <property type="gene ID" value="SMAR006695"/>
</dbReference>
<dbReference type="SUPFAM" id="SSF52058">
    <property type="entry name" value="L domain-like"/>
    <property type="match status" value="1"/>
</dbReference>
<dbReference type="Proteomes" id="UP000014500">
    <property type="component" value="Unassembled WGS sequence"/>
</dbReference>
<dbReference type="InterPro" id="IPR050333">
    <property type="entry name" value="SLRP"/>
</dbReference>
<organism evidence="3 4">
    <name type="scientific">Strigamia maritima</name>
    <name type="common">European centipede</name>
    <name type="synonym">Geophilus maritimus</name>
    <dbReference type="NCBI Taxonomy" id="126957"/>
    <lineage>
        <taxon>Eukaryota</taxon>
        <taxon>Metazoa</taxon>
        <taxon>Ecdysozoa</taxon>
        <taxon>Arthropoda</taxon>
        <taxon>Myriapoda</taxon>
        <taxon>Chilopoda</taxon>
        <taxon>Pleurostigmophora</taxon>
        <taxon>Geophilomorpha</taxon>
        <taxon>Linotaeniidae</taxon>
        <taxon>Strigamia</taxon>
    </lineage>
</organism>
<accession>T1IZL6</accession>
<dbReference type="SMART" id="SM00369">
    <property type="entry name" value="LRR_TYP"/>
    <property type="match status" value="4"/>
</dbReference>
<protein>
    <recommendedName>
        <fullName evidence="5">Chaoptin</fullName>
    </recommendedName>
</protein>
<evidence type="ECO:0000256" key="2">
    <source>
        <dbReference type="ARBA" id="ARBA00022737"/>
    </source>
</evidence>
<dbReference type="STRING" id="126957.T1IZL6"/>
<reference evidence="3" key="2">
    <citation type="submission" date="2015-02" db="UniProtKB">
        <authorList>
            <consortium name="EnsemblMetazoa"/>
        </authorList>
    </citation>
    <scope>IDENTIFICATION</scope>
</reference>
<dbReference type="Gene3D" id="3.80.10.10">
    <property type="entry name" value="Ribonuclease Inhibitor"/>
    <property type="match status" value="1"/>
</dbReference>
<name>T1IZL6_STRMM</name>
<keyword evidence="1" id="KW-0433">Leucine-rich repeat</keyword>
<keyword evidence="4" id="KW-1185">Reference proteome</keyword>
<dbReference type="InterPro" id="IPR003591">
    <property type="entry name" value="Leu-rich_rpt_typical-subtyp"/>
</dbReference>
<evidence type="ECO:0000256" key="1">
    <source>
        <dbReference type="ARBA" id="ARBA00022614"/>
    </source>
</evidence>
<dbReference type="GO" id="GO:0005615">
    <property type="term" value="C:extracellular space"/>
    <property type="evidence" value="ECO:0007669"/>
    <property type="project" value="TreeGrafter"/>
</dbReference>
<dbReference type="PANTHER" id="PTHR45712">
    <property type="entry name" value="AGAP008170-PA"/>
    <property type="match status" value="1"/>
</dbReference>
<dbReference type="HOGENOM" id="CLU_2339588_0_0_1"/>
<dbReference type="InterPro" id="IPR032675">
    <property type="entry name" value="LRR_dom_sf"/>
</dbReference>